<accession>A0A4V2JW36</accession>
<keyword evidence="2" id="KW-0347">Helicase</keyword>
<dbReference type="VEuPathDB" id="MicrosporidiaDB:CWI39_0221p0010"/>
<proteinExistence type="predicted"/>
<sequence>MIYGLGEAINKDSSCMKNTKCTKSYLRDLYAEIITGNDGFEKFSLRYIEEADTNNYVNFIDFKVLNLITGEIKTYNSIDTGIDKEEVAYQTEFLNLLDFPGTPLHVLKLKIGGSIILLQNIKPSKLCNCVRLSVKKLINSVNYATILNIKCKGKMYCFHEFK</sequence>
<evidence type="ECO:0000313" key="2">
    <source>
        <dbReference type="EMBL" id="TBU06442.1"/>
    </source>
</evidence>
<keyword evidence="3" id="KW-1185">Reference proteome</keyword>
<dbReference type="VEuPathDB" id="MicrosporidiaDB:CWI36_0449p0030"/>
<dbReference type="GO" id="GO:0004386">
    <property type="term" value="F:helicase activity"/>
    <property type="evidence" value="ECO:0007669"/>
    <property type="project" value="UniProtKB-KW"/>
</dbReference>
<dbReference type="InterPro" id="IPR049163">
    <property type="entry name" value="Pif1-like_2B_dom"/>
</dbReference>
<feature type="domain" description="DNA helicase Pif1-like 2B" evidence="1">
    <location>
        <begin position="92"/>
        <end position="137"/>
    </location>
</feature>
<evidence type="ECO:0000313" key="3">
    <source>
        <dbReference type="Proteomes" id="UP000291404"/>
    </source>
</evidence>
<keyword evidence="2" id="KW-0547">Nucleotide-binding</keyword>
<keyword evidence="2" id="KW-0067">ATP-binding</keyword>
<dbReference type="STRING" id="148818.A0A4V2JW36"/>
<evidence type="ECO:0000259" key="1">
    <source>
        <dbReference type="Pfam" id="PF21530"/>
    </source>
</evidence>
<dbReference type="Proteomes" id="UP000291404">
    <property type="component" value="Unassembled WGS sequence"/>
</dbReference>
<name>A0A4V2JW36_9MICR</name>
<keyword evidence="2" id="KW-0378">Hydrolase</keyword>
<gene>
    <name evidence="2" type="ORF">CWI36_0449p0030</name>
</gene>
<dbReference type="Pfam" id="PF21530">
    <property type="entry name" value="Pif1_2B_dom"/>
    <property type="match status" value="1"/>
</dbReference>
<dbReference type="PANTHER" id="PTHR10492">
    <property type="match status" value="1"/>
</dbReference>
<reference evidence="2 3" key="1">
    <citation type="submission" date="2017-12" db="EMBL/GenBank/DDBJ databases">
        <authorList>
            <person name="Pombert J.-F."/>
            <person name="Haag K.L."/>
            <person name="Ebert D."/>
        </authorList>
    </citation>
    <scope>NUCLEOTIDE SEQUENCE [LARGE SCALE GENOMIC DNA]</scope>
    <source>
        <strain evidence="2">BE-OM-2</strain>
    </source>
</reference>
<dbReference type="EMBL" id="PITI01000449">
    <property type="protein sequence ID" value="TBU06442.1"/>
    <property type="molecule type" value="Genomic_DNA"/>
</dbReference>
<organism evidence="2 3">
    <name type="scientific">Hamiltosporidium magnivora</name>
    <dbReference type="NCBI Taxonomy" id="148818"/>
    <lineage>
        <taxon>Eukaryota</taxon>
        <taxon>Fungi</taxon>
        <taxon>Fungi incertae sedis</taxon>
        <taxon>Microsporidia</taxon>
        <taxon>Dubosqiidae</taxon>
        <taxon>Hamiltosporidium</taxon>
    </lineage>
</organism>
<protein>
    <submittedName>
        <fullName evidence="2">Putative PIF1-like helicase</fullName>
    </submittedName>
</protein>
<dbReference type="AlphaFoldDB" id="A0A4V2JW36"/>
<comment type="caution">
    <text evidence="2">The sequence shown here is derived from an EMBL/GenBank/DDBJ whole genome shotgun (WGS) entry which is preliminary data.</text>
</comment>